<accession>A0A445AXG1</accession>
<dbReference type="PANTHER" id="PTHR47718">
    <property type="entry name" value="OS01G0519700 PROTEIN"/>
    <property type="match status" value="1"/>
</dbReference>
<name>A0A445AXG1_ARAHY</name>
<comment type="caution">
    <text evidence="1">The sequence shown here is derived from an EMBL/GenBank/DDBJ whole genome shotgun (WGS) entry which is preliminary data.</text>
</comment>
<dbReference type="Proteomes" id="UP000289738">
    <property type="component" value="Chromosome B01"/>
</dbReference>
<reference evidence="1 2" key="1">
    <citation type="submission" date="2019-01" db="EMBL/GenBank/DDBJ databases">
        <title>Sequencing of cultivated peanut Arachis hypogaea provides insights into genome evolution and oil improvement.</title>
        <authorList>
            <person name="Chen X."/>
        </authorList>
    </citation>
    <scope>NUCLEOTIDE SEQUENCE [LARGE SCALE GENOMIC DNA]</scope>
    <source>
        <strain evidence="2">cv. Fuhuasheng</strain>
        <tissue evidence="1">Leaves</tissue>
    </source>
</reference>
<sequence length="69" mass="8093">MKEKNHNFFFEFELEVDQSINIPFWVDIRSRAACEYNLVFGSFVGVNYHNQSTLLGCVLMKNEDTQSLK</sequence>
<proteinExistence type="predicted"/>
<organism evidence="1 2">
    <name type="scientific">Arachis hypogaea</name>
    <name type="common">Peanut</name>
    <dbReference type="NCBI Taxonomy" id="3818"/>
    <lineage>
        <taxon>Eukaryota</taxon>
        <taxon>Viridiplantae</taxon>
        <taxon>Streptophyta</taxon>
        <taxon>Embryophyta</taxon>
        <taxon>Tracheophyta</taxon>
        <taxon>Spermatophyta</taxon>
        <taxon>Magnoliopsida</taxon>
        <taxon>eudicotyledons</taxon>
        <taxon>Gunneridae</taxon>
        <taxon>Pentapetalae</taxon>
        <taxon>rosids</taxon>
        <taxon>fabids</taxon>
        <taxon>Fabales</taxon>
        <taxon>Fabaceae</taxon>
        <taxon>Papilionoideae</taxon>
        <taxon>50 kb inversion clade</taxon>
        <taxon>dalbergioids sensu lato</taxon>
        <taxon>Dalbergieae</taxon>
        <taxon>Pterocarpus clade</taxon>
        <taxon>Arachis</taxon>
    </lineage>
</organism>
<keyword evidence="2" id="KW-1185">Reference proteome</keyword>
<evidence type="ECO:0008006" key="3">
    <source>
        <dbReference type="Google" id="ProtNLM"/>
    </source>
</evidence>
<evidence type="ECO:0000313" key="1">
    <source>
        <dbReference type="EMBL" id="RYR31066.1"/>
    </source>
</evidence>
<gene>
    <name evidence="1" type="ORF">Ahy_B01g055846</name>
</gene>
<dbReference type="EMBL" id="SDMP01000011">
    <property type="protein sequence ID" value="RYR31066.1"/>
    <property type="molecule type" value="Genomic_DNA"/>
</dbReference>
<dbReference type="AlphaFoldDB" id="A0A445AXG1"/>
<evidence type="ECO:0000313" key="2">
    <source>
        <dbReference type="Proteomes" id="UP000289738"/>
    </source>
</evidence>
<protein>
    <recommendedName>
        <fullName evidence="3">Protein FAR1-RELATED SEQUENCE</fullName>
    </recommendedName>
</protein>